<dbReference type="RefSeq" id="WP_238323810.1">
    <property type="nucleotide sequence ID" value="NZ_CP005986.1"/>
</dbReference>
<proteinExistence type="predicted"/>
<evidence type="ECO:0000256" key="1">
    <source>
        <dbReference type="SAM" id="MobiDB-lite"/>
    </source>
</evidence>
<sequence length="409" mass="45280">MALFGFGKKKSRATERAAGRGVDHPADRAAAPSVPTSASVAPSATVTMPAVPQENVEISVEDLLAEADVYWTYGRFSEALPLYRWWLETTGAGTPFHEGKSLQLKVARNAVDAATQAQDFAQSVQILKHLQAAGYPESFLAGWGLMALRMDPGNFELIGFCNQFEGIGDDIQGIIKKEELRKESAAEKRARLWKRNQLDANRAVVQKGGRLSRLTWDFVDRGRDLLAAAVAQIDDPERAMALAAIAMTPVQMNPEERQVLATMGGAGLLEDDAGGLDPAFNAEAFAALYERMVAEVLSHPRNLGVQSELLRILHDEGLLQDYARWLLYLFLVLFASGNAGRDLRTRLLAAGKLLGPHPLWDLLASRPNWEQLEAWRCQYTVPEPAQIWQGINPHYRDLIQERDRQLDGI</sequence>
<evidence type="ECO:0000313" key="2">
    <source>
        <dbReference type="EMBL" id="AIA54438.1"/>
    </source>
</evidence>
<protein>
    <submittedName>
        <fullName evidence="2">Uncharacterized protein</fullName>
    </submittedName>
</protein>
<reference evidence="2 3" key="1">
    <citation type="journal article" date="2009" name="J. Bacteriol.">
        <title>Draft genome sequence of the extremely acidophilic bacterium Acidithiobacillus caldus ATCC 51756 reveals metabolic versatility in the genus Acidithiobacillus.</title>
        <authorList>
            <person name="Valdes J."/>
            <person name="Quatrini R."/>
            <person name="Hallberg K."/>
            <person name="Dopson M."/>
            <person name="Valenzuela P.D."/>
            <person name="Holmes D.S."/>
        </authorList>
    </citation>
    <scope>NUCLEOTIDE SEQUENCE [LARGE SCALE GENOMIC DNA]</scope>
    <source>
        <strain evidence="3">ATCC 51756 / DSM 8584 / KU</strain>
    </source>
</reference>
<dbReference type="KEGG" id="acz:Acaty_c0553"/>
<dbReference type="Proteomes" id="UP000005522">
    <property type="component" value="Chromosome"/>
</dbReference>
<evidence type="ECO:0000313" key="3">
    <source>
        <dbReference type="Proteomes" id="UP000005522"/>
    </source>
</evidence>
<gene>
    <name evidence="2" type="ORF">Acaty_c0553</name>
</gene>
<feature type="region of interest" description="Disordered" evidence="1">
    <location>
        <begin position="1"/>
        <end position="39"/>
    </location>
</feature>
<dbReference type="HOGENOM" id="CLU_764248_0_0_6"/>
<organism evidence="2 3">
    <name type="scientific">Acidithiobacillus caldus (strain ATCC 51756 / DSM 8584 / KU)</name>
    <dbReference type="NCBI Taxonomy" id="637389"/>
    <lineage>
        <taxon>Bacteria</taxon>
        <taxon>Pseudomonadati</taxon>
        <taxon>Pseudomonadota</taxon>
        <taxon>Acidithiobacillia</taxon>
        <taxon>Acidithiobacillales</taxon>
        <taxon>Acidithiobacillaceae</taxon>
        <taxon>Acidithiobacillus</taxon>
    </lineage>
</organism>
<accession>A0A059ZSD3</accession>
<feature type="compositionally biased region" description="Low complexity" evidence="1">
    <location>
        <begin position="29"/>
        <end position="39"/>
    </location>
</feature>
<dbReference type="EMBL" id="CP005986">
    <property type="protein sequence ID" value="AIA54438.1"/>
    <property type="molecule type" value="Genomic_DNA"/>
</dbReference>
<dbReference type="AlphaFoldDB" id="A0A059ZSD3"/>
<dbReference type="eggNOG" id="COG3170">
    <property type="taxonomic scope" value="Bacteria"/>
</dbReference>
<name>A0A059ZSD3_ACICK</name>
<feature type="compositionally biased region" description="Basic and acidic residues" evidence="1">
    <location>
        <begin position="12"/>
        <end position="27"/>
    </location>
</feature>